<organism evidence="1 2">
    <name type="scientific">Novipirellula aureliae</name>
    <dbReference type="NCBI Taxonomy" id="2527966"/>
    <lineage>
        <taxon>Bacteria</taxon>
        <taxon>Pseudomonadati</taxon>
        <taxon>Planctomycetota</taxon>
        <taxon>Planctomycetia</taxon>
        <taxon>Pirellulales</taxon>
        <taxon>Pirellulaceae</taxon>
        <taxon>Novipirellula</taxon>
    </lineage>
</organism>
<name>A0A5C6DTW1_9BACT</name>
<keyword evidence="2" id="KW-1185">Reference proteome</keyword>
<gene>
    <name evidence="1" type="ORF">Q31b_35030</name>
</gene>
<dbReference type="Proteomes" id="UP000315471">
    <property type="component" value="Unassembled WGS sequence"/>
</dbReference>
<accession>A0A5C6DTW1</accession>
<protein>
    <submittedName>
        <fullName evidence="1">Uncharacterized protein</fullName>
    </submittedName>
</protein>
<evidence type="ECO:0000313" key="2">
    <source>
        <dbReference type="Proteomes" id="UP000315471"/>
    </source>
</evidence>
<proteinExistence type="predicted"/>
<reference evidence="1 2" key="1">
    <citation type="submission" date="2019-02" db="EMBL/GenBank/DDBJ databases">
        <title>Deep-cultivation of Planctomycetes and their phenomic and genomic characterization uncovers novel biology.</title>
        <authorList>
            <person name="Wiegand S."/>
            <person name="Jogler M."/>
            <person name="Boedeker C."/>
            <person name="Pinto D."/>
            <person name="Vollmers J."/>
            <person name="Rivas-Marin E."/>
            <person name="Kohn T."/>
            <person name="Peeters S.H."/>
            <person name="Heuer A."/>
            <person name="Rast P."/>
            <person name="Oberbeckmann S."/>
            <person name="Bunk B."/>
            <person name="Jeske O."/>
            <person name="Meyerdierks A."/>
            <person name="Storesund J.E."/>
            <person name="Kallscheuer N."/>
            <person name="Luecker S."/>
            <person name="Lage O.M."/>
            <person name="Pohl T."/>
            <person name="Merkel B.J."/>
            <person name="Hornburger P."/>
            <person name="Mueller R.-W."/>
            <person name="Bruemmer F."/>
            <person name="Labrenz M."/>
            <person name="Spormann A.M."/>
            <person name="Op Den Camp H."/>
            <person name="Overmann J."/>
            <person name="Amann R."/>
            <person name="Jetten M.S.M."/>
            <person name="Mascher T."/>
            <person name="Medema M.H."/>
            <person name="Devos D.P."/>
            <person name="Kaster A.-K."/>
            <person name="Ovreas L."/>
            <person name="Rohde M."/>
            <person name="Galperin M.Y."/>
            <person name="Jogler C."/>
        </authorList>
    </citation>
    <scope>NUCLEOTIDE SEQUENCE [LARGE SCALE GENOMIC DNA]</scope>
    <source>
        <strain evidence="1 2">Q31b</strain>
    </source>
</reference>
<evidence type="ECO:0000313" key="1">
    <source>
        <dbReference type="EMBL" id="TWU40158.1"/>
    </source>
</evidence>
<dbReference type="AlphaFoldDB" id="A0A5C6DTW1"/>
<dbReference type="EMBL" id="SJPY01000005">
    <property type="protein sequence ID" value="TWU40158.1"/>
    <property type="molecule type" value="Genomic_DNA"/>
</dbReference>
<sequence>MVSLCCRVHPRLSKCPGRIDFHQPSVWPYFRRFHLNGPHRTGLHRHTTHCWIWHSALEGAWKVLVSICNSAKLSEFYLTRPATEANTMRFECNSTFYPKPTDLTHYFRSSEIDVWCHTAGDEPTVAARLAVDYFDIARAVGDGQSILHVCDAVSATWMQIYETTIEPDINFLGIREDFGFDDPVNGLVFIHGAVFHPDLNSWRTFILDSVCHMFPEDTATVMSKDTTNLEPKELASLGFRKVAGSELLFRPNMLLNTYSALNDNRDPEELIVAEDAQEYVNQQWSEFDGTS</sequence>
<comment type="caution">
    <text evidence="1">The sequence shown here is derived from an EMBL/GenBank/DDBJ whole genome shotgun (WGS) entry which is preliminary data.</text>
</comment>